<reference evidence="1 2" key="1">
    <citation type="submission" date="2016-11" db="EMBL/GenBank/DDBJ databases">
        <title>Complete Genome Sequence of Bradyrhizobium sp. strain J5, an isolated from soybean nodule in Hokkaido.</title>
        <authorList>
            <person name="Kanehara K."/>
        </authorList>
    </citation>
    <scope>NUCLEOTIDE SEQUENCE [LARGE SCALE GENOMIC DNA]</scope>
    <source>
        <strain evidence="1 2">J5</strain>
    </source>
</reference>
<proteinExistence type="predicted"/>
<accession>A0A1L3FNV2</accession>
<organism evidence="1 2">
    <name type="scientific">Bradyrhizobium japonicum</name>
    <dbReference type="NCBI Taxonomy" id="375"/>
    <lineage>
        <taxon>Bacteria</taxon>
        <taxon>Pseudomonadati</taxon>
        <taxon>Pseudomonadota</taxon>
        <taxon>Alphaproteobacteria</taxon>
        <taxon>Hyphomicrobiales</taxon>
        <taxon>Nitrobacteraceae</taxon>
        <taxon>Bradyrhizobium</taxon>
    </lineage>
</organism>
<dbReference type="AlphaFoldDB" id="A0A1L3FNV2"/>
<dbReference type="EMBL" id="CP017637">
    <property type="protein sequence ID" value="APG14976.1"/>
    <property type="molecule type" value="Genomic_DNA"/>
</dbReference>
<evidence type="ECO:0000313" key="2">
    <source>
        <dbReference type="Proteomes" id="UP000181962"/>
    </source>
</evidence>
<protein>
    <submittedName>
        <fullName evidence="1">Uncharacterized protein</fullName>
    </submittedName>
</protein>
<sequence length="66" mass="7130">MGAKLSRPLPSQALAPQGCWCSALSIPNQLESVGRPVETLDFIAHSPLIAPIKREVSLYLAYPAKQ</sequence>
<name>A0A1L3FNV2_BRAJP</name>
<dbReference type="Proteomes" id="UP000181962">
    <property type="component" value="Chromosome"/>
</dbReference>
<evidence type="ECO:0000313" key="1">
    <source>
        <dbReference type="EMBL" id="APG14976.1"/>
    </source>
</evidence>
<gene>
    <name evidence="1" type="ORF">BKD09_42325</name>
</gene>